<dbReference type="GeneID" id="48057139"/>
<evidence type="ECO:0000256" key="2">
    <source>
        <dbReference type="ARBA" id="ARBA00006295"/>
    </source>
</evidence>
<organism evidence="7 10">
    <name type="scientific">Staphylococcus felis</name>
    <dbReference type="NCBI Taxonomy" id="46127"/>
    <lineage>
        <taxon>Bacteria</taxon>
        <taxon>Bacillati</taxon>
        <taxon>Bacillota</taxon>
        <taxon>Bacilli</taxon>
        <taxon>Bacillales</taxon>
        <taxon>Staphylococcaceae</taxon>
        <taxon>Staphylococcus</taxon>
    </lineage>
</organism>
<dbReference type="Proteomes" id="UP000256337">
    <property type="component" value="Unassembled WGS sequence"/>
</dbReference>
<dbReference type="Pfam" id="PF17762">
    <property type="entry name" value="HTH_ParB"/>
    <property type="match status" value="1"/>
</dbReference>
<dbReference type="SMART" id="SM00470">
    <property type="entry name" value="ParB"/>
    <property type="match status" value="1"/>
</dbReference>
<proteinExistence type="inferred from homology"/>
<evidence type="ECO:0000313" key="8">
    <source>
        <dbReference type="EMBL" id="REI22077.1"/>
    </source>
</evidence>
<dbReference type="InterPro" id="IPR050336">
    <property type="entry name" value="Chromosome_partition/occlusion"/>
</dbReference>
<dbReference type="KEGG" id="sfq:C7J90_02790"/>
<reference evidence="6 11" key="2">
    <citation type="submission" date="2020-12" db="EMBL/GenBank/DDBJ databases">
        <title>Genomic analysis of Staphylococcus felis from a cat with skin infection.</title>
        <authorList>
            <person name="Aslantas O."/>
            <person name="Keskin O."/>
            <person name="Buyukaltay K."/>
            <person name="Gullu Yucetepe A."/>
        </authorList>
    </citation>
    <scope>NUCLEOTIDE SEQUENCE [LARGE SCALE GENOMIC DNA]</scope>
    <source>
        <strain evidence="6 11">HARRANVET</strain>
    </source>
</reference>
<evidence type="ECO:0000256" key="4">
    <source>
        <dbReference type="ARBA" id="ARBA00023125"/>
    </source>
</evidence>
<dbReference type="InterPro" id="IPR001387">
    <property type="entry name" value="Cro/C1-type_HTH"/>
</dbReference>
<evidence type="ECO:0000313" key="7">
    <source>
        <dbReference type="EMBL" id="REH98338.1"/>
    </source>
</evidence>
<dbReference type="SUPFAM" id="SSF110849">
    <property type="entry name" value="ParB/Sulfiredoxin"/>
    <property type="match status" value="1"/>
</dbReference>
<comment type="similarity">
    <text evidence="2">Belongs to the ParB family.</text>
</comment>
<dbReference type="Pfam" id="PF02195">
    <property type="entry name" value="ParB_N"/>
    <property type="match status" value="1"/>
</dbReference>
<dbReference type="PANTHER" id="PTHR33375">
    <property type="entry name" value="CHROMOSOME-PARTITIONING PROTEIN PARB-RELATED"/>
    <property type="match status" value="1"/>
</dbReference>
<comment type="subcellular location">
    <subcellularLocation>
        <location evidence="1">Cytoplasm</location>
        <location evidence="1">Nucleoid</location>
    </subcellularLocation>
</comment>
<dbReference type="EMBL" id="QKYD01000099">
    <property type="protein sequence ID" value="REI22077.1"/>
    <property type="molecule type" value="Genomic_DNA"/>
</dbReference>
<dbReference type="GO" id="GO:0005694">
    <property type="term" value="C:chromosome"/>
    <property type="evidence" value="ECO:0007669"/>
    <property type="project" value="TreeGrafter"/>
</dbReference>
<dbReference type="RefSeq" id="WP_103209815.1">
    <property type="nucleotide sequence ID" value="NZ_CAJUZQ010000059.1"/>
</dbReference>
<keyword evidence="3" id="KW-0159">Chromosome partition</keyword>
<dbReference type="GO" id="GO:0007059">
    <property type="term" value="P:chromosome segregation"/>
    <property type="evidence" value="ECO:0007669"/>
    <property type="project" value="UniProtKB-KW"/>
</dbReference>
<evidence type="ECO:0000313" key="11">
    <source>
        <dbReference type="Proteomes" id="UP000597038"/>
    </source>
</evidence>
<dbReference type="NCBIfam" id="TIGR00180">
    <property type="entry name" value="parB_part"/>
    <property type="match status" value="1"/>
</dbReference>
<dbReference type="InterPro" id="IPR004437">
    <property type="entry name" value="ParB/RepB/Spo0J"/>
</dbReference>
<protein>
    <submittedName>
        <fullName evidence="7">ParB/RepB/Spo0J family partition protein</fullName>
    </submittedName>
</protein>
<dbReference type="EMBL" id="QKXQ01000156">
    <property type="protein sequence ID" value="REH98338.1"/>
    <property type="molecule type" value="Genomic_DNA"/>
</dbReference>
<dbReference type="FunFam" id="1.10.10.2830:FF:000001">
    <property type="entry name" value="Chromosome partitioning protein ParB"/>
    <property type="match status" value="1"/>
</dbReference>
<gene>
    <name evidence="8" type="ORF">DOS76_05845</name>
    <name evidence="7" type="ORF">DOS83_03650</name>
    <name evidence="6" type="ORF">I9026_11575</name>
</gene>
<feature type="domain" description="HTH cro/C1-type" evidence="5">
    <location>
        <begin position="119"/>
        <end position="147"/>
    </location>
</feature>
<dbReference type="EMBL" id="JAEDAQ010000026">
    <property type="protein sequence ID" value="MBH9582010.1"/>
    <property type="molecule type" value="Genomic_DNA"/>
</dbReference>
<dbReference type="Proteomes" id="UP000597038">
    <property type="component" value="Unassembled WGS sequence"/>
</dbReference>
<comment type="caution">
    <text evidence="7">The sequence shown here is derived from an EMBL/GenBank/DDBJ whole genome shotgun (WGS) entry which is preliminary data.</text>
</comment>
<keyword evidence="4" id="KW-0238">DNA-binding</keyword>
<dbReference type="GO" id="GO:0009295">
    <property type="term" value="C:nucleoid"/>
    <property type="evidence" value="ECO:0007669"/>
    <property type="project" value="UniProtKB-SubCell"/>
</dbReference>
<name>A0A2K3ZAV1_9STAP</name>
<dbReference type="InterPro" id="IPR003115">
    <property type="entry name" value="ParB_N"/>
</dbReference>
<evidence type="ECO:0000259" key="5">
    <source>
        <dbReference type="PROSITE" id="PS50943"/>
    </source>
</evidence>
<dbReference type="PROSITE" id="PS50943">
    <property type="entry name" value="HTH_CROC1"/>
    <property type="match status" value="1"/>
</dbReference>
<evidence type="ECO:0000256" key="3">
    <source>
        <dbReference type="ARBA" id="ARBA00022829"/>
    </source>
</evidence>
<dbReference type="Gene3D" id="3.90.1530.30">
    <property type="match status" value="1"/>
</dbReference>
<dbReference type="OrthoDB" id="9802051at2"/>
<reference evidence="9 10" key="1">
    <citation type="journal article" date="2018" name="Vet. Microbiol.">
        <title>Characterisation of Staphylococcus felis isolated from cats using whole genome sequencing.</title>
        <authorList>
            <person name="Worthing K."/>
            <person name="Pang S."/>
            <person name="Trott D.J."/>
            <person name="Abraham S."/>
            <person name="Coombs G.W."/>
            <person name="Jordan D."/>
            <person name="McIntyre L."/>
            <person name="Davies M.R."/>
            <person name="Norris J."/>
        </authorList>
    </citation>
    <scope>NUCLEOTIDE SEQUENCE [LARGE SCALE GENOMIC DNA]</scope>
    <source>
        <strain evidence="8 9">F25</strain>
        <strain evidence="7 10">F9</strain>
    </source>
</reference>
<keyword evidence="11" id="KW-1185">Reference proteome</keyword>
<dbReference type="CDD" id="cd16393">
    <property type="entry name" value="SPO0J_N"/>
    <property type="match status" value="1"/>
</dbReference>
<dbReference type="GO" id="GO:0045881">
    <property type="term" value="P:positive regulation of sporulation resulting in formation of a cellular spore"/>
    <property type="evidence" value="ECO:0007669"/>
    <property type="project" value="TreeGrafter"/>
</dbReference>
<dbReference type="PANTHER" id="PTHR33375:SF1">
    <property type="entry name" value="CHROMOSOME-PARTITIONING PROTEIN PARB-RELATED"/>
    <property type="match status" value="1"/>
</dbReference>
<evidence type="ECO:0000313" key="6">
    <source>
        <dbReference type="EMBL" id="MBH9582010.1"/>
    </source>
</evidence>
<dbReference type="FunFam" id="3.90.1530.30:FF:000001">
    <property type="entry name" value="Chromosome partitioning protein ParB"/>
    <property type="match status" value="1"/>
</dbReference>
<evidence type="ECO:0000256" key="1">
    <source>
        <dbReference type="ARBA" id="ARBA00004453"/>
    </source>
</evidence>
<sequence length="274" mass="31786">MTRRIEDQSPEDVEFVSLDKIRPNPYQPRKDFDVQKLHELAQSIGQHGLLQPIILTPSIQGYYIVAGERRYRASQQVGLTKIPAIIKTFSDEEMREIAIIENLQRDNLNPLEEAESYEQLMDNLNLTQQEVAERLGKSRPYIANMLRLLKLPTQIRTMIRQDQLSSGHGRTLLALKERQLMQKYADLAVRESWSVRYLEQQVNAVRQKGVQAKSEATQTPSKPKLIRQHEAQLRKQYGTGVEISTRQQVGHVTFEFHSESDYHRLIKLLKQTSQ</sequence>
<dbReference type="Proteomes" id="UP000256562">
    <property type="component" value="Unassembled WGS sequence"/>
</dbReference>
<dbReference type="InterPro" id="IPR036086">
    <property type="entry name" value="ParB/Sulfiredoxin_sf"/>
</dbReference>
<accession>A0A2K3ZAV1</accession>
<evidence type="ECO:0000313" key="9">
    <source>
        <dbReference type="Proteomes" id="UP000256337"/>
    </source>
</evidence>
<dbReference type="Gene3D" id="1.10.10.2830">
    <property type="match status" value="1"/>
</dbReference>
<evidence type="ECO:0000313" key="10">
    <source>
        <dbReference type="Proteomes" id="UP000256562"/>
    </source>
</evidence>
<dbReference type="AlphaFoldDB" id="A0A2K3ZAV1"/>
<dbReference type="GO" id="GO:0003677">
    <property type="term" value="F:DNA binding"/>
    <property type="evidence" value="ECO:0007669"/>
    <property type="project" value="UniProtKB-KW"/>
</dbReference>
<dbReference type="CDD" id="cd00093">
    <property type="entry name" value="HTH_XRE"/>
    <property type="match status" value="1"/>
</dbReference>
<dbReference type="InterPro" id="IPR041468">
    <property type="entry name" value="HTH_ParB/Spo0J"/>
</dbReference>